<feature type="transmembrane region" description="Helical" evidence="2">
    <location>
        <begin position="132"/>
        <end position="150"/>
    </location>
</feature>
<gene>
    <name evidence="3" type="ORF">STIAU_3337</name>
</gene>
<name>Q099L2_STIAD</name>
<feature type="compositionally biased region" description="Gly residues" evidence="1">
    <location>
        <begin position="29"/>
        <end position="47"/>
    </location>
</feature>
<comment type="caution">
    <text evidence="3">The sequence shown here is derived from an EMBL/GenBank/DDBJ whole genome shotgun (WGS) entry which is preliminary data.</text>
</comment>
<sequence>MGKASDGTRAPGQDTPGAGKRAVPHGPGDEVGGAVHGGGLEAGGRGGGGGAGRVLVGPVVGDTALVAGGAEPGGDLRGVLRVPPRDDTVGEAAVKGPSEESFQNHALVAAGVVGVGVALAAALPVVPETRWAALWGAGMAGMTGVVSLVLKRWAVRRSLQAALKAVGMVFALRAVAVGAGLYAMVSRGLPAAAFVVGFFGVYVVLQWVEVSYVLAASKKASSGGE</sequence>
<feature type="transmembrane region" description="Helical" evidence="2">
    <location>
        <begin position="162"/>
        <end position="185"/>
    </location>
</feature>
<evidence type="ECO:0000313" key="3">
    <source>
        <dbReference type="EMBL" id="EAU68411.1"/>
    </source>
</evidence>
<dbReference type="EMBL" id="AAMD01000017">
    <property type="protein sequence ID" value="EAU68411.1"/>
    <property type="molecule type" value="Genomic_DNA"/>
</dbReference>
<feature type="transmembrane region" description="Helical" evidence="2">
    <location>
        <begin position="106"/>
        <end position="126"/>
    </location>
</feature>
<dbReference type="AlphaFoldDB" id="Q099L2"/>
<evidence type="ECO:0000313" key="4">
    <source>
        <dbReference type="Proteomes" id="UP000032702"/>
    </source>
</evidence>
<evidence type="ECO:0000256" key="1">
    <source>
        <dbReference type="SAM" id="MobiDB-lite"/>
    </source>
</evidence>
<keyword evidence="2" id="KW-1133">Transmembrane helix</keyword>
<keyword evidence="2" id="KW-0812">Transmembrane</keyword>
<keyword evidence="2" id="KW-0472">Membrane</keyword>
<proteinExistence type="predicted"/>
<accession>Q099L2</accession>
<dbReference type="Proteomes" id="UP000032702">
    <property type="component" value="Unassembled WGS sequence"/>
</dbReference>
<organism evidence="3 4">
    <name type="scientific">Stigmatella aurantiaca (strain DW4/3-1)</name>
    <dbReference type="NCBI Taxonomy" id="378806"/>
    <lineage>
        <taxon>Bacteria</taxon>
        <taxon>Pseudomonadati</taxon>
        <taxon>Myxococcota</taxon>
        <taxon>Myxococcia</taxon>
        <taxon>Myxococcales</taxon>
        <taxon>Cystobacterineae</taxon>
        <taxon>Archangiaceae</taxon>
        <taxon>Stigmatella</taxon>
    </lineage>
</organism>
<feature type="region of interest" description="Disordered" evidence="1">
    <location>
        <begin position="1"/>
        <end position="47"/>
    </location>
</feature>
<reference evidence="3 4" key="1">
    <citation type="submission" date="2006-04" db="EMBL/GenBank/DDBJ databases">
        <authorList>
            <person name="Nierman W.C."/>
        </authorList>
    </citation>
    <scope>NUCLEOTIDE SEQUENCE [LARGE SCALE GENOMIC DNA]</scope>
    <source>
        <strain evidence="3 4">DW4/3-1</strain>
    </source>
</reference>
<feature type="transmembrane region" description="Helical" evidence="2">
    <location>
        <begin position="191"/>
        <end position="215"/>
    </location>
</feature>
<evidence type="ECO:0000256" key="2">
    <source>
        <dbReference type="SAM" id="Phobius"/>
    </source>
</evidence>
<protein>
    <submittedName>
        <fullName evidence="3">Uncharacterized protein</fullName>
    </submittedName>
</protein>